<sequence>MENPTFIQLFIFHLASAVMLVVFNPKEERWSNLVKELINDLQESLKDNLEGIIALPKEEDEVYGSNVLILVRDDSLDTARRISKIIGKYGYSVLPTIATKYDGEIVNSFMKKAV</sequence>
<dbReference type="AlphaFoldDB" id="A0A429GPG9"/>
<gene>
    <name evidence="2" type="ORF">D6D85_05495</name>
</gene>
<keyword evidence="1" id="KW-1133">Transmembrane helix</keyword>
<evidence type="ECO:0000313" key="3">
    <source>
        <dbReference type="Proteomes" id="UP000277582"/>
    </source>
</evidence>
<proteinExistence type="predicted"/>
<protein>
    <submittedName>
        <fullName evidence="2">Uncharacterized protein</fullName>
    </submittedName>
</protein>
<dbReference type="EMBL" id="RCOS01000068">
    <property type="protein sequence ID" value="RSN75780.1"/>
    <property type="molecule type" value="Genomic_DNA"/>
</dbReference>
<evidence type="ECO:0000313" key="2">
    <source>
        <dbReference type="EMBL" id="RSN75780.1"/>
    </source>
</evidence>
<organism evidence="2 3">
    <name type="scientific">Candidatus Methanodesulfokora washburnensis</name>
    <dbReference type="NCBI Taxonomy" id="2478471"/>
    <lineage>
        <taxon>Archaea</taxon>
        <taxon>Thermoproteota</taxon>
        <taxon>Candidatus Korarchaeia</taxon>
        <taxon>Candidatus Korarchaeia incertae sedis</taxon>
        <taxon>Candidatus Methanodesulfokora</taxon>
    </lineage>
</organism>
<keyword evidence="1" id="KW-0472">Membrane</keyword>
<accession>A0A429GPG9</accession>
<name>A0A429GPG9_9CREN</name>
<keyword evidence="3" id="KW-1185">Reference proteome</keyword>
<keyword evidence="1" id="KW-0812">Transmembrane</keyword>
<reference evidence="2 3" key="1">
    <citation type="submission" date="2018-10" db="EMBL/GenBank/DDBJ databases">
        <title>Co-occurring genomic capacity for anaerobic methane metabolism and dissimilatory sulfite reduction discovered in the Korarchaeota.</title>
        <authorList>
            <person name="Mckay L.J."/>
            <person name="Dlakic M."/>
            <person name="Fields M.W."/>
            <person name="Delmont T.O."/>
            <person name="Eren A.M."/>
            <person name="Jay Z.J."/>
            <person name="Klingelsmith K.B."/>
            <person name="Rusch D.B."/>
            <person name="Inskeep W.P."/>
        </authorList>
    </citation>
    <scope>NUCLEOTIDE SEQUENCE [LARGE SCALE GENOMIC DNA]</scope>
    <source>
        <strain evidence="2 3">MDKW</strain>
    </source>
</reference>
<dbReference type="Proteomes" id="UP000277582">
    <property type="component" value="Unassembled WGS sequence"/>
</dbReference>
<evidence type="ECO:0000256" key="1">
    <source>
        <dbReference type="SAM" id="Phobius"/>
    </source>
</evidence>
<feature type="transmembrane region" description="Helical" evidence="1">
    <location>
        <begin position="6"/>
        <end position="23"/>
    </location>
</feature>
<comment type="caution">
    <text evidence="2">The sequence shown here is derived from an EMBL/GenBank/DDBJ whole genome shotgun (WGS) entry which is preliminary data.</text>
</comment>